<dbReference type="STRING" id="1590841.A0A2R6PSJ8"/>
<gene>
    <name evidence="7" type="ORF">CEY00_Acc21862</name>
</gene>
<dbReference type="OrthoDB" id="21539at2759"/>
<accession>A0A2R6PSJ8</accession>
<feature type="region of interest" description="Disordered" evidence="3">
    <location>
        <begin position="385"/>
        <end position="404"/>
    </location>
</feature>
<feature type="region of interest" description="Disordered" evidence="3">
    <location>
        <begin position="190"/>
        <end position="226"/>
    </location>
</feature>
<dbReference type="GO" id="GO:0000932">
    <property type="term" value="C:P-body"/>
    <property type="evidence" value="ECO:0007669"/>
    <property type="project" value="TreeGrafter"/>
</dbReference>
<feature type="compositionally biased region" description="Basic and acidic residues" evidence="3">
    <location>
        <begin position="385"/>
        <end position="396"/>
    </location>
</feature>
<feature type="short sequence motif" description="FFD box" evidence="1">
    <location>
        <begin position="414"/>
        <end position="429"/>
    </location>
</feature>
<feature type="region of interest" description="Disordered" evidence="3">
    <location>
        <begin position="317"/>
        <end position="350"/>
    </location>
</feature>
<evidence type="ECO:0000313" key="7">
    <source>
        <dbReference type="EMBL" id="PSR95730.1"/>
    </source>
</evidence>
<evidence type="ECO:0000256" key="3">
    <source>
        <dbReference type="SAM" id="MobiDB-lite"/>
    </source>
</evidence>
<evidence type="ECO:0000313" key="8">
    <source>
        <dbReference type="Proteomes" id="UP000241394"/>
    </source>
</evidence>
<keyword evidence="8" id="KW-1185">Reference proteome</keyword>
<proteinExistence type="predicted"/>
<feature type="domain" description="TFG box profile" evidence="6">
    <location>
        <begin position="436"/>
        <end position="456"/>
    </location>
</feature>
<dbReference type="InParanoid" id="A0A2R6PSJ8"/>
<dbReference type="InterPro" id="IPR025761">
    <property type="entry name" value="FFD_box"/>
</dbReference>
<dbReference type="PANTHER" id="PTHR13586:SF14">
    <property type="entry name" value="PROTEIN DECAPPING 5-LIKE"/>
    <property type="match status" value="1"/>
</dbReference>
<feature type="domain" description="DFDF" evidence="4">
    <location>
        <begin position="347"/>
        <end position="383"/>
    </location>
</feature>
<dbReference type="InterPro" id="IPR025768">
    <property type="entry name" value="TFG_box"/>
</dbReference>
<dbReference type="EMBL" id="NKQK01000023">
    <property type="protein sequence ID" value="PSR95730.1"/>
    <property type="molecule type" value="Genomic_DNA"/>
</dbReference>
<evidence type="ECO:0000256" key="2">
    <source>
        <dbReference type="PROSITE-ProRule" id="PRU00869"/>
    </source>
</evidence>
<dbReference type="PROSITE" id="PS51536">
    <property type="entry name" value="TFG"/>
    <property type="match status" value="1"/>
</dbReference>
<dbReference type="PROSITE" id="PS51513">
    <property type="entry name" value="FFD"/>
    <property type="match status" value="1"/>
</dbReference>
<dbReference type="Gramene" id="PSR95730">
    <property type="protein sequence ID" value="PSR95730"/>
    <property type="gene ID" value="CEY00_Acc21862"/>
</dbReference>
<reference evidence="8" key="2">
    <citation type="journal article" date="2018" name="BMC Genomics">
        <title>A manually annotated Actinidia chinensis var. chinensis (kiwifruit) genome highlights the challenges associated with draft genomes and gene prediction in plants.</title>
        <authorList>
            <person name="Pilkington S.M."/>
            <person name="Crowhurst R."/>
            <person name="Hilario E."/>
            <person name="Nardozza S."/>
            <person name="Fraser L."/>
            <person name="Peng Y."/>
            <person name="Gunaseelan K."/>
            <person name="Simpson R."/>
            <person name="Tahir J."/>
            <person name="Deroles S.C."/>
            <person name="Templeton K."/>
            <person name="Luo Z."/>
            <person name="Davy M."/>
            <person name="Cheng C."/>
            <person name="McNeilage M."/>
            <person name="Scaglione D."/>
            <person name="Liu Y."/>
            <person name="Zhang Q."/>
            <person name="Datson P."/>
            <person name="De Silva N."/>
            <person name="Gardiner S.E."/>
            <person name="Bassett H."/>
            <person name="Chagne D."/>
            <person name="McCallum J."/>
            <person name="Dzierzon H."/>
            <person name="Deng C."/>
            <person name="Wang Y.Y."/>
            <person name="Barron L."/>
            <person name="Manako K."/>
            <person name="Bowen J."/>
            <person name="Foster T.M."/>
            <person name="Erridge Z.A."/>
            <person name="Tiffin H."/>
            <person name="Waite C.N."/>
            <person name="Davies K.M."/>
            <person name="Grierson E.P."/>
            <person name="Laing W.A."/>
            <person name="Kirk R."/>
            <person name="Chen X."/>
            <person name="Wood M."/>
            <person name="Montefiori M."/>
            <person name="Brummell D.A."/>
            <person name="Schwinn K.E."/>
            <person name="Catanach A."/>
            <person name="Fullerton C."/>
            <person name="Li D."/>
            <person name="Meiyalaghan S."/>
            <person name="Nieuwenhuizen N."/>
            <person name="Read N."/>
            <person name="Prakash R."/>
            <person name="Hunter D."/>
            <person name="Zhang H."/>
            <person name="McKenzie M."/>
            <person name="Knabel M."/>
            <person name="Harris A."/>
            <person name="Allan A.C."/>
            <person name="Gleave A."/>
            <person name="Chen A."/>
            <person name="Janssen B.J."/>
            <person name="Plunkett B."/>
            <person name="Ampomah-Dwamena C."/>
            <person name="Voogd C."/>
            <person name="Leif D."/>
            <person name="Lafferty D."/>
            <person name="Souleyre E.J.F."/>
            <person name="Varkonyi-Gasic E."/>
            <person name="Gambi F."/>
            <person name="Hanley J."/>
            <person name="Yao J.L."/>
            <person name="Cheung J."/>
            <person name="David K.M."/>
            <person name="Warren B."/>
            <person name="Marsh K."/>
            <person name="Snowden K.C."/>
            <person name="Lin-Wang K."/>
            <person name="Brian L."/>
            <person name="Martinez-Sanchez M."/>
            <person name="Wang M."/>
            <person name="Ileperuma N."/>
            <person name="Macnee N."/>
            <person name="Campin R."/>
            <person name="McAtee P."/>
            <person name="Drummond R.S.M."/>
            <person name="Espley R.V."/>
            <person name="Ireland H.S."/>
            <person name="Wu R."/>
            <person name="Atkinson R.G."/>
            <person name="Karunairetnam S."/>
            <person name="Bulley S."/>
            <person name="Chunkath S."/>
            <person name="Hanley Z."/>
            <person name="Storey R."/>
            <person name="Thrimawithana A.H."/>
            <person name="Thomson S."/>
            <person name="David C."/>
            <person name="Testolin R."/>
            <person name="Huang H."/>
            <person name="Hellens R.P."/>
            <person name="Schaffer R.J."/>
        </authorList>
    </citation>
    <scope>NUCLEOTIDE SEQUENCE [LARGE SCALE GENOMIC DNA]</scope>
    <source>
        <strain evidence="8">cv. Red5</strain>
    </source>
</reference>
<feature type="compositionally biased region" description="Basic and acidic residues" evidence="3">
    <location>
        <begin position="331"/>
        <end position="340"/>
    </location>
</feature>
<dbReference type="InterPro" id="IPR019050">
    <property type="entry name" value="FDF_dom"/>
</dbReference>
<evidence type="ECO:0000256" key="1">
    <source>
        <dbReference type="PROSITE-ProRule" id="PRU00846"/>
    </source>
</evidence>
<dbReference type="Proteomes" id="UP000241394">
    <property type="component" value="Chromosome LG23"/>
</dbReference>
<evidence type="ECO:0000259" key="5">
    <source>
        <dbReference type="PROSITE" id="PS51513"/>
    </source>
</evidence>
<name>A0A2R6PSJ8_ACTCC</name>
<dbReference type="Pfam" id="PF09532">
    <property type="entry name" value="FDF"/>
    <property type="match status" value="1"/>
</dbReference>
<dbReference type="GO" id="GO:0003729">
    <property type="term" value="F:mRNA binding"/>
    <property type="evidence" value="ECO:0007669"/>
    <property type="project" value="TreeGrafter"/>
</dbReference>
<reference evidence="7 8" key="1">
    <citation type="submission" date="2017-07" db="EMBL/GenBank/DDBJ databases">
        <title>An improved, manually edited Actinidia chinensis var. chinensis (kiwifruit) genome highlights the challenges associated with draft genomes and gene prediction in plants.</title>
        <authorList>
            <person name="Pilkington S."/>
            <person name="Crowhurst R."/>
            <person name="Hilario E."/>
            <person name="Nardozza S."/>
            <person name="Fraser L."/>
            <person name="Peng Y."/>
            <person name="Gunaseelan K."/>
            <person name="Simpson R."/>
            <person name="Tahir J."/>
            <person name="Deroles S."/>
            <person name="Templeton K."/>
            <person name="Luo Z."/>
            <person name="Davy M."/>
            <person name="Cheng C."/>
            <person name="Mcneilage M."/>
            <person name="Scaglione D."/>
            <person name="Liu Y."/>
            <person name="Zhang Q."/>
            <person name="Datson P."/>
            <person name="De Silva N."/>
            <person name="Gardiner S."/>
            <person name="Bassett H."/>
            <person name="Chagne D."/>
            <person name="Mccallum J."/>
            <person name="Dzierzon H."/>
            <person name="Deng C."/>
            <person name="Wang Y.-Y."/>
            <person name="Barron N."/>
            <person name="Manako K."/>
            <person name="Bowen J."/>
            <person name="Foster T."/>
            <person name="Erridge Z."/>
            <person name="Tiffin H."/>
            <person name="Waite C."/>
            <person name="Davies K."/>
            <person name="Grierson E."/>
            <person name="Laing W."/>
            <person name="Kirk R."/>
            <person name="Chen X."/>
            <person name="Wood M."/>
            <person name="Montefiori M."/>
            <person name="Brummell D."/>
            <person name="Schwinn K."/>
            <person name="Catanach A."/>
            <person name="Fullerton C."/>
            <person name="Li D."/>
            <person name="Meiyalaghan S."/>
            <person name="Nieuwenhuizen N."/>
            <person name="Read N."/>
            <person name="Prakash R."/>
            <person name="Hunter D."/>
            <person name="Zhang H."/>
            <person name="Mckenzie M."/>
            <person name="Knabel M."/>
            <person name="Harris A."/>
            <person name="Allan A."/>
            <person name="Chen A."/>
            <person name="Janssen B."/>
            <person name="Plunkett B."/>
            <person name="Dwamena C."/>
            <person name="Voogd C."/>
            <person name="Leif D."/>
            <person name="Lafferty D."/>
            <person name="Souleyre E."/>
            <person name="Varkonyi-Gasic E."/>
            <person name="Gambi F."/>
            <person name="Hanley J."/>
            <person name="Yao J.-L."/>
            <person name="Cheung J."/>
            <person name="David K."/>
            <person name="Warren B."/>
            <person name="Marsh K."/>
            <person name="Snowden K."/>
            <person name="Lin-Wang K."/>
            <person name="Brian L."/>
            <person name="Martinez-Sanchez M."/>
            <person name="Wang M."/>
            <person name="Ileperuma N."/>
            <person name="Macnee N."/>
            <person name="Campin R."/>
            <person name="Mcatee P."/>
            <person name="Drummond R."/>
            <person name="Espley R."/>
            <person name="Ireland H."/>
            <person name="Wu R."/>
            <person name="Atkinson R."/>
            <person name="Karunairetnam S."/>
            <person name="Bulley S."/>
            <person name="Chunkath S."/>
            <person name="Hanley Z."/>
            <person name="Storey R."/>
            <person name="Thrimawithana A."/>
            <person name="Thomson S."/>
            <person name="David C."/>
            <person name="Testolin R."/>
        </authorList>
    </citation>
    <scope>NUCLEOTIDE SEQUENCE [LARGE SCALE GENOMIC DNA]</scope>
    <source>
        <strain evidence="8">cv. Red5</strain>
        <tissue evidence="7">Young leaf</tissue>
    </source>
</reference>
<dbReference type="GO" id="GO:0033962">
    <property type="term" value="P:P-body assembly"/>
    <property type="evidence" value="ECO:0007669"/>
    <property type="project" value="TreeGrafter"/>
</dbReference>
<organism evidence="7 8">
    <name type="scientific">Actinidia chinensis var. chinensis</name>
    <name type="common">Chinese soft-hair kiwi</name>
    <dbReference type="NCBI Taxonomy" id="1590841"/>
    <lineage>
        <taxon>Eukaryota</taxon>
        <taxon>Viridiplantae</taxon>
        <taxon>Streptophyta</taxon>
        <taxon>Embryophyta</taxon>
        <taxon>Tracheophyta</taxon>
        <taxon>Spermatophyta</taxon>
        <taxon>Magnoliopsida</taxon>
        <taxon>eudicotyledons</taxon>
        <taxon>Gunneridae</taxon>
        <taxon>Pentapetalae</taxon>
        <taxon>asterids</taxon>
        <taxon>Ericales</taxon>
        <taxon>Actinidiaceae</taxon>
        <taxon>Actinidia</taxon>
    </lineage>
</organism>
<evidence type="ECO:0000259" key="4">
    <source>
        <dbReference type="PROSITE" id="PS51512"/>
    </source>
</evidence>
<evidence type="ECO:0000259" key="6">
    <source>
        <dbReference type="PROSITE" id="PS51536"/>
    </source>
</evidence>
<feature type="compositionally biased region" description="Low complexity" evidence="3">
    <location>
        <begin position="213"/>
        <end position="224"/>
    </location>
</feature>
<protein>
    <submittedName>
        <fullName evidence="7">Protein decapping like</fullName>
    </submittedName>
</protein>
<feature type="domain" description="FFD box profile" evidence="5">
    <location>
        <begin position="414"/>
        <end position="429"/>
    </location>
</feature>
<dbReference type="PROSITE" id="PS51512">
    <property type="entry name" value="DFDF"/>
    <property type="match status" value="1"/>
</dbReference>
<dbReference type="AlphaFoldDB" id="A0A2R6PSJ8"/>
<feature type="short sequence motif" description="TFG box" evidence="2">
    <location>
        <begin position="436"/>
        <end position="456"/>
    </location>
</feature>
<sequence>MQQLKQNPTVKASLSGDASHFAESSRPLLSTVYTGSPNSASSVPPPLDLPSSVPIRQSAILPSKLSPNLIPNNSFKAIPMVTLGSHSPLVSPFTASSLDVNPVVPLIMDKPVSVPYQTISQSMPSAVGSSSPVHGKTPIPSLLTPGQLLQPGSTGHSSSHMQTATALIEIDSVHGEASMSSLLTSGLLMKPGSTGHSPSHLQAAHKEVVAIQSSSSESMSSDSENVMDLEEKLPPPSAEKLNGAALHTCHSNKRPAQRKGKMLTRTAAYTNHSKTSEARERGNLPNQAAICSHHTYRGSTRGRASTVTFHPCKSNRGHSWGRENGPNKDAVYPRRIDGSRGQRRGTQVSPTTTKFTEDFDFEAMNEKFNKEKIWGHLGRTNISRLEDKEGDEKANDVEEDDVDQDGLPKFDPKLVYVKDDFFDSISCNSLHRGLGRGRVKLSEQRKVDIETFGEILRQRRGCSSWGRPGRGVQSRGSHRGRGYGYTGRGRELAVWSRVT</sequence>
<dbReference type="PANTHER" id="PTHR13586">
    <property type="entry name" value="SCD6 PROTEIN-RELATED"/>
    <property type="match status" value="1"/>
</dbReference>
<comment type="caution">
    <text evidence="7">The sequence shown here is derived from an EMBL/GenBank/DDBJ whole genome shotgun (WGS) entry which is preliminary data.</text>
</comment>
<dbReference type="InterPro" id="IPR025762">
    <property type="entry name" value="DFDF"/>
</dbReference>
<dbReference type="GO" id="GO:0034063">
    <property type="term" value="P:stress granule assembly"/>
    <property type="evidence" value="ECO:0007669"/>
    <property type="project" value="TreeGrafter"/>
</dbReference>
<dbReference type="SMART" id="SM01199">
    <property type="entry name" value="FDF"/>
    <property type="match status" value="1"/>
</dbReference>